<dbReference type="GO" id="GO:0000725">
    <property type="term" value="P:recombinational repair"/>
    <property type="evidence" value="ECO:0007669"/>
    <property type="project" value="TreeGrafter"/>
</dbReference>
<dbReference type="GO" id="GO:0005524">
    <property type="term" value="F:ATP binding"/>
    <property type="evidence" value="ECO:0007669"/>
    <property type="project" value="UniProtKB-UniRule"/>
</dbReference>
<dbReference type="InterPro" id="IPR013986">
    <property type="entry name" value="DExx_box_DNA_helicase_dom_sf"/>
</dbReference>
<comment type="similarity">
    <text evidence="1">Belongs to the helicase family. UvrD subfamily.</text>
</comment>
<dbReference type="FunFam" id="1.10.10.160:FF:000001">
    <property type="entry name" value="ATP-dependent DNA helicase"/>
    <property type="match status" value="1"/>
</dbReference>
<dbReference type="GO" id="GO:0005829">
    <property type="term" value="C:cytosol"/>
    <property type="evidence" value="ECO:0007669"/>
    <property type="project" value="TreeGrafter"/>
</dbReference>
<dbReference type="AlphaFoldDB" id="A0A2T2WY99"/>
<dbReference type="GO" id="GO:0043138">
    <property type="term" value="F:3'-5' DNA helicase activity"/>
    <property type="evidence" value="ECO:0007669"/>
    <property type="project" value="UniProtKB-EC"/>
</dbReference>
<gene>
    <name evidence="16" type="ORF">C7B43_12280</name>
</gene>
<dbReference type="PROSITE" id="PS51217">
    <property type="entry name" value="UVRD_HELICASE_CTER"/>
    <property type="match status" value="1"/>
</dbReference>
<accession>A0A2T2WY99</accession>
<evidence type="ECO:0000259" key="15">
    <source>
        <dbReference type="PROSITE" id="PS51217"/>
    </source>
</evidence>
<feature type="binding site" evidence="13">
    <location>
        <begin position="26"/>
        <end position="33"/>
    </location>
    <ligand>
        <name>ATP</name>
        <dbReference type="ChEBI" id="CHEBI:30616"/>
    </ligand>
</feature>
<evidence type="ECO:0000256" key="8">
    <source>
        <dbReference type="ARBA" id="ARBA00023235"/>
    </source>
</evidence>
<dbReference type="Pfam" id="PF21196">
    <property type="entry name" value="PcrA_UvrD_tudor"/>
    <property type="match status" value="1"/>
</dbReference>
<dbReference type="PANTHER" id="PTHR11070:SF2">
    <property type="entry name" value="ATP-DEPENDENT DNA HELICASE SRS2"/>
    <property type="match status" value="1"/>
</dbReference>
<evidence type="ECO:0000256" key="10">
    <source>
        <dbReference type="ARBA" id="ARBA00034808"/>
    </source>
</evidence>
<dbReference type="GO" id="GO:0016887">
    <property type="term" value="F:ATP hydrolysis activity"/>
    <property type="evidence" value="ECO:0007669"/>
    <property type="project" value="RHEA"/>
</dbReference>
<dbReference type="Gene3D" id="3.40.50.300">
    <property type="entry name" value="P-loop containing nucleotide triphosphate hydrolases"/>
    <property type="match status" value="2"/>
</dbReference>
<comment type="catalytic activity">
    <reaction evidence="12">
        <text>ATP + H2O = ADP + phosphate + H(+)</text>
        <dbReference type="Rhea" id="RHEA:13065"/>
        <dbReference type="ChEBI" id="CHEBI:15377"/>
        <dbReference type="ChEBI" id="CHEBI:15378"/>
        <dbReference type="ChEBI" id="CHEBI:30616"/>
        <dbReference type="ChEBI" id="CHEBI:43474"/>
        <dbReference type="ChEBI" id="CHEBI:456216"/>
        <dbReference type="EC" id="5.6.2.4"/>
    </reaction>
</comment>
<evidence type="ECO:0000256" key="7">
    <source>
        <dbReference type="ARBA" id="ARBA00023125"/>
    </source>
</evidence>
<evidence type="ECO:0000256" key="3">
    <source>
        <dbReference type="ARBA" id="ARBA00022741"/>
    </source>
</evidence>
<dbReference type="Proteomes" id="UP000242699">
    <property type="component" value="Unassembled WGS sequence"/>
</dbReference>
<keyword evidence="5 13" id="KW-0347">Helicase</keyword>
<dbReference type="InterPro" id="IPR014016">
    <property type="entry name" value="UvrD-like_ATP-bd"/>
</dbReference>
<evidence type="ECO:0000256" key="6">
    <source>
        <dbReference type="ARBA" id="ARBA00022840"/>
    </source>
</evidence>
<feature type="domain" description="UvrD-like helicase C-terminal" evidence="15">
    <location>
        <begin position="283"/>
        <end position="557"/>
    </location>
</feature>
<comment type="catalytic activity">
    <reaction evidence="9">
        <text>Couples ATP hydrolysis with the unwinding of duplex DNA by translocating in the 3'-5' direction.</text>
        <dbReference type="EC" id="5.6.2.4"/>
    </reaction>
</comment>
<organism evidence="16 17">
    <name type="scientific">Sulfobacillus benefaciens</name>
    <dbReference type="NCBI Taxonomy" id="453960"/>
    <lineage>
        <taxon>Bacteria</taxon>
        <taxon>Bacillati</taxon>
        <taxon>Bacillota</taxon>
        <taxon>Clostridia</taxon>
        <taxon>Eubacteriales</taxon>
        <taxon>Clostridiales Family XVII. Incertae Sedis</taxon>
        <taxon>Sulfobacillus</taxon>
    </lineage>
</organism>
<evidence type="ECO:0000256" key="13">
    <source>
        <dbReference type="PROSITE-ProRule" id="PRU00560"/>
    </source>
</evidence>
<dbReference type="InterPro" id="IPR000212">
    <property type="entry name" value="DNA_helicase_UvrD/REP"/>
</dbReference>
<keyword evidence="6 13" id="KW-0067">ATP-binding</keyword>
<dbReference type="CDD" id="cd18807">
    <property type="entry name" value="SF1_C_UvrD"/>
    <property type="match status" value="1"/>
</dbReference>
<evidence type="ECO:0000259" key="14">
    <source>
        <dbReference type="PROSITE" id="PS51198"/>
    </source>
</evidence>
<evidence type="ECO:0000313" key="17">
    <source>
        <dbReference type="Proteomes" id="UP000242699"/>
    </source>
</evidence>
<dbReference type="InterPro" id="IPR027417">
    <property type="entry name" value="P-loop_NTPase"/>
</dbReference>
<dbReference type="GO" id="GO:0003677">
    <property type="term" value="F:DNA binding"/>
    <property type="evidence" value="ECO:0007669"/>
    <property type="project" value="UniProtKB-KW"/>
</dbReference>
<proteinExistence type="inferred from homology"/>
<keyword evidence="7" id="KW-0238">DNA-binding</keyword>
<sequence>MNLLNELNGPQREACEITQGPLLLLAGAGSGKTRTLTYRIAYLLERNLVYPQQILAFTFTNKAAREMKERIERLVGERARSMWIGTFHAIAVRVLRQDIQCMGYGPQFLVYDADDAKSVIKAIIRDLGWDEKQWPAAQFVHAISRAKNAFIAPQQYSAQTYQDQHVQQVYLQYQNRLKSLNALDFDDLIYLTVRLFDEHPDVLERYQQRFLHIFVDEYQDTNLAQYRLIQHLAQKHGNLCAVGDDDQAIYGWRGADMRNILEFQRDFSGARVIRLEQNYRSTQIILDAANAVVANNRERLGKNLWTTKGEGQRIRVYEASEEESEAWFAAEMVHEAVRHGRSLSDCAILYRTNAQSRAYEMALARAGLAYRLVGGRKFYERKEVKDVLAYLRVLFNSQDDFSLSRIINFPRRGIGDVALDKIRQYQMARQISLFDAMAHASDIPGLSAQAQRACRDLHGLFQSWKDEGNSLTLIQLAQRVAEESGIMPMFRQDRSREAQDRVENIGELLSEAKRFQEEQGIDDLGEFLGWVALVSDWDQTQEDQGGVWLMTLHSAKGLEFPVVIIGGMEEGICPHIRSIEEGTLEEERRLIYVGITRAQEELYVSYAKTRTMLGRTQQNPVSRFLSEIPEQLLERPRRATAADRAISARNHVLTDVSVGEKVRHPRFGWGTIVAMRGESDDLELTIAFPGGGVRSFLARFAQLSREGAESV</sequence>
<feature type="domain" description="UvrD-like helicase ATP-binding" evidence="14">
    <location>
        <begin position="5"/>
        <end position="282"/>
    </location>
</feature>
<evidence type="ECO:0000256" key="9">
    <source>
        <dbReference type="ARBA" id="ARBA00034617"/>
    </source>
</evidence>
<evidence type="ECO:0000256" key="4">
    <source>
        <dbReference type="ARBA" id="ARBA00022801"/>
    </source>
</evidence>
<evidence type="ECO:0000313" key="16">
    <source>
        <dbReference type="EMBL" id="PSR27227.1"/>
    </source>
</evidence>
<dbReference type="EC" id="5.6.2.4" evidence="10"/>
<evidence type="ECO:0000256" key="1">
    <source>
        <dbReference type="ARBA" id="ARBA00009922"/>
    </source>
</evidence>
<dbReference type="Gene3D" id="1.10.10.160">
    <property type="match status" value="1"/>
</dbReference>
<dbReference type="Gene3D" id="1.10.486.10">
    <property type="entry name" value="PCRA, domain 4"/>
    <property type="match status" value="1"/>
</dbReference>
<keyword evidence="3 13" id="KW-0547">Nucleotide-binding</keyword>
<dbReference type="PROSITE" id="PS51198">
    <property type="entry name" value="UVRD_HELICASE_ATP_BIND"/>
    <property type="match status" value="1"/>
</dbReference>
<evidence type="ECO:0000256" key="2">
    <source>
        <dbReference type="ARBA" id="ARBA00014807"/>
    </source>
</evidence>
<dbReference type="GO" id="GO:0009314">
    <property type="term" value="P:response to radiation"/>
    <property type="evidence" value="ECO:0007669"/>
    <property type="project" value="UniProtKB-ARBA"/>
</dbReference>
<keyword evidence="4 13" id="KW-0378">Hydrolase</keyword>
<evidence type="ECO:0000256" key="12">
    <source>
        <dbReference type="ARBA" id="ARBA00048988"/>
    </source>
</evidence>
<dbReference type="InterPro" id="IPR014017">
    <property type="entry name" value="DNA_helicase_UvrD-like_C"/>
</dbReference>
<evidence type="ECO:0000256" key="11">
    <source>
        <dbReference type="ARBA" id="ARBA00034900"/>
    </source>
</evidence>
<dbReference type="GO" id="GO:0033202">
    <property type="term" value="C:DNA helicase complex"/>
    <property type="evidence" value="ECO:0007669"/>
    <property type="project" value="TreeGrafter"/>
</dbReference>
<protein>
    <recommendedName>
        <fullName evidence="2">ATP-dependent DNA helicase PcrA</fullName>
        <ecNumber evidence="10">5.6.2.4</ecNumber>
    </recommendedName>
    <alternativeName>
        <fullName evidence="11">DNA 3'-5' helicase PcrA</fullName>
    </alternativeName>
</protein>
<dbReference type="SUPFAM" id="SSF52540">
    <property type="entry name" value="P-loop containing nucleoside triphosphate hydrolases"/>
    <property type="match status" value="1"/>
</dbReference>
<evidence type="ECO:0000256" key="5">
    <source>
        <dbReference type="ARBA" id="ARBA00022806"/>
    </source>
</evidence>
<dbReference type="Pfam" id="PF00580">
    <property type="entry name" value="UvrD-helicase"/>
    <property type="match status" value="1"/>
</dbReference>
<dbReference type="EMBL" id="PXYT01000028">
    <property type="protein sequence ID" value="PSR27227.1"/>
    <property type="molecule type" value="Genomic_DNA"/>
</dbReference>
<name>A0A2T2WY99_9FIRM</name>
<reference evidence="16 17" key="1">
    <citation type="journal article" date="2014" name="BMC Genomics">
        <title>Comparison of environmental and isolate Sulfobacillus genomes reveals diverse carbon, sulfur, nitrogen, and hydrogen metabolisms.</title>
        <authorList>
            <person name="Justice N.B."/>
            <person name="Norman A."/>
            <person name="Brown C.T."/>
            <person name="Singh A."/>
            <person name="Thomas B.C."/>
            <person name="Banfield J.F."/>
        </authorList>
    </citation>
    <scope>NUCLEOTIDE SEQUENCE [LARGE SCALE GENOMIC DNA]</scope>
    <source>
        <strain evidence="16">AMDSBA1</strain>
    </source>
</reference>
<keyword evidence="8" id="KW-0413">Isomerase</keyword>
<dbReference type="FunFam" id="1.10.486.10:FF:000003">
    <property type="entry name" value="ATP-dependent DNA helicase"/>
    <property type="match status" value="1"/>
</dbReference>
<dbReference type="CDD" id="cd17932">
    <property type="entry name" value="DEXQc_UvrD"/>
    <property type="match status" value="1"/>
</dbReference>
<comment type="caution">
    <text evidence="16">The sequence shown here is derived from an EMBL/GenBank/DDBJ whole genome shotgun (WGS) entry which is preliminary data.</text>
</comment>
<dbReference type="Pfam" id="PF13361">
    <property type="entry name" value="UvrD_C"/>
    <property type="match status" value="1"/>
</dbReference>
<dbReference type="PANTHER" id="PTHR11070">
    <property type="entry name" value="UVRD / RECB / PCRA DNA HELICASE FAMILY MEMBER"/>
    <property type="match status" value="1"/>
</dbReference>